<dbReference type="GO" id="GO:0005829">
    <property type="term" value="C:cytosol"/>
    <property type="evidence" value="ECO:0007669"/>
    <property type="project" value="TreeGrafter"/>
</dbReference>
<dbReference type="PANTHER" id="PTHR42881:SF2">
    <property type="entry name" value="PROLYL ENDOPEPTIDASE"/>
    <property type="match status" value="1"/>
</dbReference>
<dbReference type="SUPFAM" id="SSF53474">
    <property type="entry name" value="alpha/beta-Hydrolases"/>
    <property type="match status" value="1"/>
</dbReference>
<dbReference type="Pfam" id="PF00326">
    <property type="entry name" value="Peptidase_S9"/>
    <property type="match status" value="1"/>
</dbReference>
<dbReference type="FunFam" id="3.40.50.1820:FF:000005">
    <property type="entry name" value="Prolyl endopeptidase"/>
    <property type="match status" value="1"/>
</dbReference>
<dbReference type="InterPro" id="IPR002470">
    <property type="entry name" value="Peptidase_S9A"/>
</dbReference>
<proteinExistence type="inferred from homology"/>
<dbReference type="AlphaFoldDB" id="A0A0C3S928"/>
<comment type="catalytic activity">
    <reaction evidence="1">
        <text>Hydrolysis of Pro-|-Xaa &gt;&gt; Ala-|-Xaa in oligopeptides.</text>
        <dbReference type="EC" id="3.4.21.26"/>
    </reaction>
</comment>
<dbReference type="EC" id="3.4.21.-" evidence="7"/>
<evidence type="ECO:0000256" key="5">
    <source>
        <dbReference type="ARBA" id="ARBA00022801"/>
    </source>
</evidence>
<dbReference type="InterPro" id="IPR002471">
    <property type="entry name" value="Pept_S9_AS"/>
</dbReference>
<keyword evidence="5 7" id="KW-0378">Hydrolase</keyword>
<evidence type="ECO:0000256" key="6">
    <source>
        <dbReference type="ARBA" id="ARBA00022825"/>
    </source>
</evidence>
<evidence type="ECO:0000256" key="4">
    <source>
        <dbReference type="ARBA" id="ARBA00022670"/>
    </source>
</evidence>
<accession>A0A0C3S928</accession>
<dbReference type="GO" id="GO:0070012">
    <property type="term" value="F:oligopeptidase activity"/>
    <property type="evidence" value="ECO:0007669"/>
    <property type="project" value="TreeGrafter"/>
</dbReference>
<dbReference type="Proteomes" id="UP000053257">
    <property type="component" value="Unassembled WGS sequence"/>
</dbReference>
<comment type="subunit">
    <text evidence="3">Monomer.</text>
</comment>
<dbReference type="GO" id="GO:0004252">
    <property type="term" value="F:serine-type endopeptidase activity"/>
    <property type="evidence" value="ECO:0007669"/>
    <property type="project" value="UniProtKB-UniRule"/>
</dbReference>
<evidence type="ECO:0000256" key="2">
    <source>
        <dbReference type="ARBA" id="ARBA00005228"/>
    </source>
</evidence>
<keyword evidence="6 7" id="KW-0720">Serine protease</keyword>
<dbReference type="Gene3D" id="2.130.10.120">
    <property type="entry name" value="Prolyl oligopeptidase, N-terminal domain"/>
    <property type="match status" value="1"/>
</dbReference>
<dbReference type="PROSITE" id="PS00708">
    <property type="entry name" value="PRO_ENDOPEP_SER"/>
    <property type="match status" value="1"/>
</dbReference>
<sequence length="752" mass="84917">MSGYRTLWTPRQYPPTRRSDHFNLYKSESRGEVRIHDPYEWLGHPTQETEDWINQQDAFTRDYLDQNLDRQKLEDEIRANSDFAKFSAPTLKEDGRWYWYYNSGLQAQSVIYRSKDNTLPNISGEEGPGGEVFFDPNLLSDDGTAALAVTAFCPTGKFFAYGISRSGSDFYTIYVRPTSAPLAESTEIKVSHDKHRLDDEVRFVKFSSVAWSHDSRGFFYQRYPERVSHGLASDDIAGTETDSDKNAMLFYHRVGTSQSEDILVHQDESNPEWFFGAEVSDEDGRYLIVSISRDTSRKNLLWIADLQEGPIGRNITWDKVIDEFEASYSYIANDGPKFYFITNNDAPNYKLVAIDISEPAETRTFYDVLPEDKEASLEDVTSVDKDKFVVVYKRDVKDEIYIHSMDGQRLVRVAPDYVGAATVMGRRSQSWFFASLTGFTNPGIVARYNFREPEECRWSVYRTTFLRGLKAKDFDSRQVWYTSDDGTRVPMFIIWHKDTKFDGTAPAIQYGYGGFGISIEPFFSASILTVLQRYGAILAVPNIRGGGEFGDNWHLSATRENKAKSFEDFIAASQYLVDHKYAAKGKITINGGSNGGFLVAACVNRAPEGLLGAAVAEVGVLDLLKFADFTIGRAWTSDYGDPHDPHDFDFIYPVSPLHNIPSDRVLPPTILLTADHDDRVVPLHSFKHAATLQYTLPHNPHPLLIRIDKKAGHGAGKSTDQRIREAADKWGFVVQSLGLDVKHDSGPGGRTP</sequence>
<evidence type="ECO:0000256" key="3">
    <source>
        <dbReference type="ARBA" id="ARBA00011245"/>
    </source>
</evidence>
<dbReference type="InterPro" id="IPR029058">
    <property type="entry name" value="AB_hydrolase_fold"/>
</dbReference>
<feature type="domain" description="Peptidase S9 prolyl oligopeptidase catalytic" evidence="8">
    <location>
        <begin position="524"/>
        <end position="738"/>
    </location>
</feature>
<comment type="similarity">
    <text evidence="2 7">Belongs to the peptidase S9A family.</text>
</comment>
<reference evidence="10 11" key="1">
    <citation type="journal article" date="2014" name="PLoS Genet.">
        <title>Analysis of the Phlebiopsis gigantea genome, transcriptome and secretome provides insight into its pioneer colonization strategies of wood.</title>
        <authorList>
            <person name="Hori C."/>
            <person name="Ishida T."/>
            <person name="Igarashi K."/>
            <person name="Samejima M."/>
            <person name="Suzuki H."/>
            <person name="Master E."/>
            <person name="Ferreira P."/>
            <person name="Ruiz-Duenas F.J."/>
            <person name="Held B."/>
            <person name="Canessa P."/>
            <person name="Larrondo L.F."/>
            <person name="Schmoll M."/>
            <person name="Druzhinina I.S."/>
            <person name="Kubicek C.P."/>
            <person name="Gaskell J.A."/>
            <person name="Kersten P."/>
            <person name="St John F."/>
            <person name="Glasner J."/>
            <person name="Sabat G."/>
            <person name="Splinter BonDurant S."/>
            <person name="Syed K."/>
            <person name="Yadav J."/>
            <person name="Mgbeahuruike A.C."/>
            <person name="Kovalchuk A."/>
            <person name="Asiegbu F.O."/>
            <person name="Lackner G."/>
            <person name="Hoffmeister D."/>
            <person name="Rencoret J."/>
            <person name="Gutierrez A."/>
            <person name="Sun H."/>
            <person name="Lindquist E."/>
            <person name="Barry K."/>
            <person name="Riley R."/>
            <person name="Grigoriev I.V."/>
            <person name="Henrissat B."/>
            <person name="Kues U."/>
            <person name="Berka R.M."/>
            <person name="Martinez A.T."/>
            <person name="Covert S.F."/>
            <person name="Blanchette R.A."/>
            <person name="Cullen D."/>
        </authorList>
    </citation>
    <scope>NUCLEOTIDE SEQUENCE [LARGE SCALE GENOMIC DNA]</scope>
    <source>
        <strain evidence="10 11">11061_1 CR5-6</strain>
    </source>
</reference>
<dbReference type="HOGENOM" id="CLU_011290_1_1_1"/>
<gene>
    <name evidence="10" type="ORF">PHLGIDRAFT_128668</name>
</gene>
<evidence type="ECO:0000259" key="9">
    <source>
        <dbReference type="Pfam" id="PF02897"/>
    </source>
</evidence>
<dbReference type="InterPro" id="IPR051167">
    <property type="entry name" value="Prolyl_oligopep/macrocyclase"/>
</dbReference>
<dbReference type="PANTHER" id="PTHR42881">
    <property type="entry name" value="PROLYL ENDOPEPTIDASE"/>
    <property type="match status" value="1"/>
</dbReference>
<dbReference type="PRINTS" id="PR00862">
    <property type="entry name" value="PROLIGOPTASE"/>
</dbReference>
<dbReference type="InterPro" id="IPR023302">
    <property type="entry name" value="Pept_S9A_N"/>
</dbReference>
<evidence type="ECO:0000313" key="11">
    <source>
        <dbReference type="Proteomes" id="UP000053257"/>
    </source>
</evidence>
<dbReference type="InterPro" id="IPR001375">
    <property type="entry name" value="Peptidase_S9_cat"/>
</dbReference>
<evidence type="ECO:0000256" key="1">
    <source>
        <dbReference type="ARBA" id="ARBA00001070"/>
    </source>
</evidence>
<keyword evidence="11" id="KW-1185">Reference proteome</keyword>
<dbReference type="EMBL" id="KN840533">
    <property type="protein sequence ID" value="KIP05825.1"/>
    <property type="molecule type" value="Genomic_DNA"/>
</dbReference>
<dbReference type="SUPFAM" id="SSF50993">
    <property type="entry name" value="Peptidase/esterase 'gauge' domain"/>
    <property type="match status" value="1"/>
</dbReference>
<dbReference type="Pfam" id="PF02897">
    <property type="entry name" value="Peptidase_S9_N"/>
    <property type="match status" value="1"/>
</dbReference>
<dbReference type="STRING" id="745531.A0A0C3S928"/>
<evidence type="ECO:0000313" key="10">
    <source>
        <dbReference type="EMBL" id="KIP05825.1"/>
    </source>
</evidence>
<dbReference type="OrthoDB" id="248387at2759"/>
<protein>
    <recommendedName>
        <fullName evidence="7">Prolyl endopeptidase</fullName>
        <ecNumber evidence="7">3.4.21.-</ecNumber>
    </recommendedName>
</protein>
<feature type="domain" description="Peptidase S9A N-terminal" evidence="9">
    <location>
        <begin position="14"/>
        <end position="454"/>
    </location>
</feature>
<name>A0A0C3S928_PHLG1</name>
<evidence type="ECO:0000259" key="8">
    <source>
        <dbReference type="Pfam" id="PF00326"/>
    </source>
</evidence>
<keyword evidence="4 7" id="KW-0645">Protease</keyword>
<dbReference type="GO" id="GO:0006508">
    <property type="term" value="P:proteolysis"/>
    <property type="evidence" value="ECO:0007669"/>
    <property type="project" value="UniProtKB-KW"/>
</dbReference>
<evidence type="ECO:0000256" key="7">
    <source>
        <dbReference type="RuleBase" id="RU368024"/>
    </source>
</evidence>
<organism evidence="10 11">
    <name type="scientific">Phlebiopsis gigantea (strain 11061_1 CR5-6)</name>
    <name type="common">White-rot fungus</name>
    <name type="synonym">Peniophora gigantea</name>
    <dbReference type="NCBI Taxonomy" id="745531"/>
    <lineage>
        <taxon>Eukaryota</taxon>
        <taxon>Fungi</taxon>
        <taxon>Dikarya</taxon>
        <taxon>Basidiomycota</taxon>
        <taxon>Agaricomycotina</taxon>
        <taxon>Agaricomycetes</taxon>
        <taxon>Polyporales</taxon>
        <taxon>Phanerochaetaceae</taxon>
        <taxon>Phlebiopsis</taxon>
    </lineage>
</organism>
<dbReference type="Gene3D" id="3.40.50.1820">
    <property type="entry name" value="alpha/beta hydrolase"/>
    <property type="match status" value="1"/>
</dbReference>
<dbReference type="FunFam" id="2.130.10.120:FF:000001">
    <property type="entry name" value="Prolyl endopeptidase"/>
    <property type="match status" value="1"/>
</dbReference>